<comment type="catalytic activity">
    <reaction evidence="20">
        <text>ATP + H2O = ADP + phosphate + H(+)</text>
        <dbReference type="Rhea" id="RHEA:13065"/>
        <dbReference type="ChEBI" id="CHEBI:15377"/>
        <dbReference type="ChEBI" id="CHEBI:15378"/>
        <dbReference type="ChEBI" id="CHEBI:30616"/>
        <dbReference type="ChEBI" id="CHEBI:43474"/>
        <dbReference type="ChEBI" id="CHEBI:456216"/>
        <dbReference type="EC" id="5.6.2.3"/>
    </reaction>
</comment>
<evidence type="ECO:0000313" key="24">
    <source>
        <dbReference type="Proteomes" id="UP001150925"/>
    </source>
</evidence>
<keyword evidence="10" id="KW-0067">ATP-binding</keyword>
<keyword evidence="8 23" id="KW-0378">Hydrolase</keyword>
<gene>
    <name evidence="23" type="primary">CHL1_2</name>
    <name evidence="23" type="ORF">IWQ62_005002</name>
</gene>
<dbReference type="InterPro" id="IPR045028">
    <property type="entry name" value="DinG/Rad3-like"/>
</dbReference>
<dbReference type="InterPro" id="IPR006555">
    <property type="entry name" value="ATP-dep_Helicase_C"/>
</dbReference>
<evidence type="ECO:0000256" key="21">
    <source>
        <dbReference type="SAM" id="MobiDB-lite"/>
    </source>
</evidence>
<evidence type="ECO:0000256" key="4">
    <source>
        <dbReference type="ARBA" id="ARBA00016387"/>
    </source>
</evidence>
<comment type="subcellular location">
    <subcellularLocation>
        <location evidence="2">Nucleus</location>
    </subcellularLocation>
</comment>
<dbReference type="CDD" id="cd18788">
    <property type="entry name" value="SF2_C_XPD"/>
    <property type="match status" value="1"/>
</dbReference>
<evidence type="ECO:0000256" key="10">
    <source>
        <dbReference type="ARBA" id="ARBA00022840"/>
    </source>
</evidence>
<dbReference type="Pfam" id="PF13307">
    <property type="entry name" value="Helicase_C_2"/>
    <property type="match status" value="1"/>
</dbReference>
<evidence type="ECO:0000256" key="16">
    <source>
        <dbReference type="ARBA" id="ARBA00044969"/>
    </source>
</evidence>
<dbReference type="GO" id="GO:0005524">
    <property type="term" value="F:ATP binding"/>
    <property type="evidence" value="ECO:0007669"/>
    <property type="project" value="UniProtKB-KW"/>
</dbReference>
<dbReference type="OrthoDB" id="267079at2759"/>
<comment type="caution">
    <text evidence="23">The sequence shown here is derived from an EMBL/GenBank/DDBJ whole genome shotgun (WGS) entry which is preliminary data.</text>
</comment>
<proteinExistence type="inferred from homology"/>
<evidence type="ECO:0000256" key="13">
    <source>
        <dbReference type="ARBA" id="ARBA00023235"/>
    </source>
</evidence>
<evidence type="ECO:0000256" key="3">
    <source>
        <dbReference type="ARBA" id="ARBA00008435"/>
    </source>
</evidence>
<comment type="cofactor">
    <cofactor evidence="1">
        <name>[4Fe-4S] cluster</name>
        <dbReference type="ChEBI" id="CHEBI:49883"/>
    </cofactor>
</comment>
<dbReference type="InterPro" id="IPR027417">
    <property type="entry name" value="P-loop_NTPase"/>
</dbReference>
<evidence type="ECO:0000256" key="8">
    <source>
        <dbReference type="ARBA" id="ARBA00022801"/>
    </source>
</evidence>
<accession>A0A9W8AQS2</accession>
<evidence type="ECO:0000256" key="7">
    <source>
        <dbReference type="ARBA" id="ARBA00022741"/>
    </source>
</evidence>
<evidence type="ECO:0000256" key="19">
    <source>
        <dbReference type="ARBA" id="ARBA00045702"/>
    </source>
</evidence>
<keyword evidence="13" id="KW-0413">Isomerase</keyword>
<evidence type="ECO:0000259" key="22">
    <source>
        <dbReference type="SMART" id="SM00491"/>
    </source>
</evidence>
<keyword evidence="7" id="KW-0547">Nucleotide-binding</keyword>
<keyword evidence="24" id="KW-1185">Reference proteome</keyword>
<evidence type="ECO:0000256" key="20">
    <source>
        <dbReference type="ARBA" id="ARBA00048954"/>
    </source>
</evidence>
<evidence type="ECO:0000256" key="11">
    <source>
        <dbReference type="ARBA" id="ARBA00023004"/>
    </source>
</evidence>
<evidence type="ECO:0000256" key="2">
    <source>
        <dbReference type="ARBA" id="ARBA00004123"/>
    </source>
</evidence>
<evidence type="ECO:0000256" key="15">
    <source>
        <dbReference type="ARBA" id="ARBA00029709"/>
    </source>
</evidence>
<evidence type="ECO:0000256" key="12">
    <source>
        <dbReference type="ARBA" id="ARBA00023014"/>
    </source>
</evidence>
<sequence length="448" mass="50014">MLTTNDLLHELKIDNINLFQLQRFMQQSQIAKKLNGFIDREQQRCSRQSTQTKPIASKQSNGNPTTKEKAEEEDENWTSLRTTLPLVDTFLMALTNTDRDGRIILGLTTPTANTLAQPFLKYVLLNPCEPFREVVEEARSVIVAGGTMEPVDEFLRLLFHYVPQERIHRFSCGHIIPPTSLLTLSVAKGPGNRALNFVAGNRTDPGLLTELGQAVLNLCNVIPHGVVCFLPSYAYLDQVYDHWRKSGMLAKLEMKKQVFREPRSSSEVDQVLAAYSHIAQRGQADQQGTTVKGALLLSVVGGKMSEGINFSDDLGRGIIMVGLPFANLGSAELREKIRFMGQLEPSIPAQTLANSDSTALSSVLTLPAGRLYYENLCMKAVNQSIGRAIRHRNDYAVVVLLDERYGTPRIYTKLPGWIAEHRIHCDSFGTSIGRIAQFFRGKAREQKN</sequence>
<dbReference type="AlphaFoldDB" id="A0A9W8AQS2"/>
<dbReference type="GO" id="GO:0046872">
    <property type="term" value="F:metal ion binding"/>
    <property type="evidence" value="ECO:0007669"/>
    <property type="project" value="UniProtKB-KW"/>
</dbReference>
<dbReference type="PANTHER" id="PTHR11472:SF41">
    <property type="entry name" value="ATP-DEPENDENT DNA HELICASE DDX11-RELATED"/>
    <property type="match status" value="1"/>
</dbReference>
<dbReference type="FunFam" id="3.40.50.300:FF:001372">
    <property type="entry name" value="ATP-dependent DNA helicase chl1"/>
    <property type="match status" value="1"/>
</dbReference>
<name>A0A9W8AQS2_9FUNG</name>
<dbReference type="NCBIfam" id="TIGR00604">
    <property type="entry name" value="rad3"/>
    <property type="match status" value="1"/>
</dbReference>
<comment type="function">
    <text evidence="19">ATP-dependent DNA helicase important for chromosome transmission and normal cell cycle progression in G(2)/M. May have a role in changing DNA topology to allow the loading of proteins involved in maintaining sister chromatid cohesion in the vicinity of the centromeres. Has a specific role in chromosome segregation during meiosis II.</text>
</comment>
<keyword evidence="14" id="KW-0539">Nucleus</keyword>
<keyword evidence="12" id="KW-0411">Iron-sulfur</keyword>
<dbReference type="EMBL" id="JANBPY010001873">
    <property type="protein sequence ID" value="KAJ1957865.1"/>
    <property type="molecule type" value="Genomic_DNA"/>
</dbReference>
<keyword evidence="6" id="KW-0479">Metal-binding</keyword>
<dbReference type="GO" id="GO:0043139">
    <property type="term" value="F:5'-3' DNA helicase activity"/>
    <property type="evidence" value="ECO:0007669"/>
    <property type="project" value="UniProtKB-EC"/>
</dbReference>
<evidence type="ECO:0000256" key="14">
    <source>
        <dbReference type="ARBA" id="ARBA00023242"/>
    </source>
</evidence>
<dbReference type="InterPro" id="IPR013020">
    <property type="entry name" value="Rad3/Chl1-like"/>
</dbReference>
<dbReference type="Gene3D" id="3.40.50.300">
    <property type="entry name" value="P-loop containing nucleotide triphosphate hydrolases"/>
    <property type="match status" value="1"/>
</dbReference>
<dbReference type="GO" id="GO:0034085">
    <property type="term" value="P:establishment of sister chromatid cohesion"/>
    <property type="evidence" value="ECO:0007669"/>
    <property type="project" value="TreeGrafter"/>
</dbReference>
<dbReference type="GO" id="GO:0051536">
    <property type="term" value="F:iron-sulfur cluster binding"/>
    <property type="evidence" value="ECO:0007669"/>
    <property type="project" value="UniProtKB-KW"/>
</dbReference>
<evidence type="ECO:0000256" key="1">
    <source>
        <dbReference type="ARBA" id="ARBA00001966"/>
    </source>
</evidence>
<feature type="compositionally biased region" description="Polar residues" evidence="21">
    <location>
        <begin position="45"/>
        <end position="65"/>
    </location>
</feature>
<evidence type="ECO:0000256" key="18">
    <source>
        <dbReference type="ARBA" id="ARBA00045008"/>
    </source>
</evidence>
<dbReference type="EC" id="5.6.2.3" evidence="16"/>
<evidence type="ECO:0000256" key="6">
    <source>
        <dbReference type="ARBA" id="ARBA00022723"/>
    </source>
</evidence>
<keyword evidence="9 23" id="KW-0347">Helicase</keyword>
<dbReference type="GO" id="GO:0016818">
    <property type="term" value="F:hydrolase activity, acting on acid anhydrides, in phosphorus-containing anhydrides"/>
    <property type="evidence" value="ECO:0007669"/>
    <property type="project" value="InterPro"/>
</dbReference>
<dbReference type="PANTHER" id="PTHR11472">
    <property type="entry name" value="DNA REPAIR DEAD HELICASE RAD3/XP-D SUBFAMILY MEMBER"/>
    <property type="match status" value="1"/>
</dbReference>
<dbReference type="Proteomes" id="UP001150925">
    <property type="component" value="Unassembled WGS sequence"/>
</dbReference>
<evidence type="ECO:0000256" key="5">
    <source>
        <dbReference type="ARBA" id="ARBA00017386"/>
    </source>
</evidence>
<comment type="similarity">
    <text evidence="3">Belongs to the DEAD box helicase family. DEAH subfamily. DDX11/CHL1 sub-subfamily.</text>
</comment>
<feature type="region of interest" description="Disordered" evidence="21">
    <location>
        <begin position="42"/>
        <end position="75"/>
    </location>
</feature>
<evidence type="ECO:0000256" key="9">
    <source>
        <dbReference type="ARBA" id="ARBA00022806"/>
    </source>
</evidence>
<reference evidence="23" key="1">
    <citation type="submission" date="2022-07" db="EMBL/GenBank/DDBJ databases">
        <title>Phylogenomic reconstructions and comparative analyses of Kickxellomycotina fungi.</title>
        <authorList>
            <person name="Reynolds N.K."/>
            <person name="Stajich J.E."/>
            <person name="Barry K."/>
            <person name="Grigoriev I.V."/>
            <person name="Crous P."/>
            <person name="Smith M.E."/>
        </authorList>
    </citation>
    <scope>NUCLEOTIDE SEQUENCE</scope>
    <source>
        <strain evidence="23">RSA 1196</strain>
    </source>
</reference>
<keyword evidence="11" id="KW-0408">Iron</keyword>
<dbReference type="GO" id="GO:0006139">
    <property type="term" value="P:nucleobase-containing compound metabolic process"/>
    <property type="evidence" value="ECO:0007669"/>
    <property type="project" value="InterPro"/>
</dbReference>
<dbReference type="SMART" id="SM00491">
    <property type="entry name" value="HELICc2"/>
    <property type="match status" value="1"/>
</dbReference>
<dbReference type="GO" id="GO:0005634">
    <property type="term" value="C:nucleus"/>
    <property type="evidence" value="ECO:0007669"/>
    <property type="project" value="UniProtKB-SubCell"/>
</dbReference>
<evidence type="ECO:0000313" key="23">
    <source>
        <dbReference type="EMBL" id="KAJ1957865.1"/>
    </source>
</evidence>
<protein>
    <recommendedName>
        <fullName evidence="5">ATP-dependent DNA helicase CHL1</fullName>
        <ecNumber evidence="16">5.6.2.3</ecNumber>
    </recommendedName>
    <alternativeName>
        <fullName evidence="4">ATP-dependent DNA helicase chl1</fullName>
    </alternativeName>
    <alternativeName>
        <fullName evidence="15">Chromosome loss protein 1</fullName>
    </alternativeName>
    <alternativeName>
        <fullName evidence="17 18">DNA 5'-3' helicase CHL1</fullName>
    </alternativeName>
</protein>
<dbReference type="GO" id="GO:0003676">
    <property type="term" value="F:nucleic acid binding"/>
    <property type="evidence" value="ECO:0007669"/>
    <property type="project" value="InterPro"/>
</dbReference>
<feature type="domain" description="ATP-dependent helicase C-terminal" evidence="22">
    <location>
        <begin position="233"/>
        <end position="407"/>
    </location>
</feature>
<organism evidence="23 24">
    <name type="scientific">Dispira parvispora</name>
    <dbReference type="NCBI Taxonomy" id="1520584"/>
    <lineage>
        <taxon>Eukaryota</taxon>
        <taxon>Fungi</taxon>
        <taxon>Fungi incertae sedis</taxon>
        <taxon>Zoopagomycota</taxon>
        <taxon>Kickxellomycotina</taxon>
        <taxon>Dimargaritomycetes</taxon>
        <taxon>Dimargaritales</taxon>
        <taxon>Dimargaritaceae</taxon>
        <taxon>Dispira</taxon>
    </lineage>
</organism>
<evidence type="ECO:0000256" key="17">
    <source>
        <dbReference type="ARBA" id="ARBA00044998"/>
    </source>
</evidence>